<keyword evidence="2" id="KW-1185">Reference proteome</keyword>
<accession>A0A5B9QBJ8</accession>
<name>A0A5B9QBJ8_9BACT</name>
<evidence type="ECO:0000313" key="2">
    <source>
        <dbReference type="Proteomes" id="UP000323917"/>
    </source>
</evidence>
<dbReference type="AlphaFoldDB" id="A0A5B9QBJ8"/>
<gene>
    <name evidence="1" type="ORF">Pr1d_22290</name>
</gene>
<organism evidence="1 2">
    <name type="scientific">Bythopirellula goksoeyrii</name>
    <dbReference type="NCBI Taxonomy" id="1400387"/>
    <lineage>
        <taxon>Bacteria</taxon>
        <taxon>Pseudomonadati</taxon>
        <taxon>Planctomycetota</taxon>
        <taxon>Planctomycetia</taxon>
        <taxon>Pirellulales</taxon>
        <taxon>Lacipirellulaceae</taxon>
        <taxon>Bythopirellula</taxon>
    </lineage>
</organism>
<reference evidence="1 2" key="1">
    <citation type="submission" date="2019-08" db="EMBL/GenBank/DDBJ databases">
        <title>Deep-cultivation of Planctomycetes and their phenomic and genomic characterization uncovers novel biology.</title>
        <authorList>
            <person name="Wiegand S."/>
            <person name="Jogler M."/>
            <person name="Boedeker C."/>
            <person name="Pinto D."/>
            <person name="Vollmers J."/>
            <person name="Rivas-Marin E."/>
            <person name="Kohn T."/>
            <person name="Peeters S.H."/>
            <person name="Heuer A."/>
            <person name="Rast P."/>
            <person name="Oberbeckmann S."/>
            <person name="Bunk B."/>
            <person name="Jeske O."/>
            <person name="Meyerdierks A."/>
            <person name="Storesund J.E."/>
            <person name="Kallscheuer N."/>
            <person name="Luecker S."/>
            <person name="Lage O.M."/>
            <person name="Pohl T."/>
            <person name="Merkel B.J."/>
            <person name="Hornburger P."/>
            <person name="Mueller R.-W."/>
            <person name="Bruemmer F."/>
            <person name="Labrenz M."/>
            <person name="Spormann A.M."/>
            <person name="Op den Camp H."/>
            <person name="Overmann J."/>
            <person name="Amann R."/>
            <person name="Jetten M.S.M."/>
            <person name="Mascher T."/>
            <person name="Medema M.H."/>
            <person name="Devos D.P."/>
            <person name="Kaster A.-K."/>
            <person name="Ovreas L."/>
            <person name="Rohde M."/>
            <person name="Galperin M.Y."/>
            <person name="Jogler C."/>
        </authorList>
    </citation>
    <scope>NUCLEOTIDE SEQUENCE [LARGE SCALE GENOMIC DNA]</scope>
    <source>
        <strain evidence="1 2">Pr1d</strain>
    </source>
</reference>
<proteinExistence type="predicted"/>
<dbReference type="OrthoDB" id="258179at2"/>
<evidence type="ECO:0000313" key="1">
    <source>
        <dbReference type="EMBL" id="QEG34940.1"/>
    </source>
</evidence>
<dbReference type="Proteomes" id="UP000323917">
    <property type="component" value="Chromosome"/>
</dbReference>
<sequence length="496" mass="54622">MARICTVLTYLSFCLLFIDNVQGGEFDELLYKVPASANTLVLINVEQTLQAPIAQEEGWGKKLELAYVERPIFLPPEANKLVLAAALQPSQNFSQLWELGVMQLSEPMSLRSIARSEGGYLDTIDGTEAVWTPSDAYFVKLDDQELGVMFPAERQFVSRWLNFANKNNEVSLTEYLREATRLTNEKVQILMAIDLANVVQPHEVLQTIEASSSFKKIDLTPQEIVPILASLQGAILRVAVGKDVQGQLRIDFGSDISALKPIAKDLILSVLGDMGANISDLESWKFDVKEKAIHMQGPLSQDGQRRVFSVIELPSTKFSQLKDSTGESQTSEATPESQIREASITYFRAIDVLVKDLRRDLQGNKASAAVMERYSRKIDRMPILNVDPELLDFGGHLATTLRSMALAKRQGGIAYGTATAGMGGGGYSNYSIDYGYFGNLIGDAYSGARSSAADRSAARAQSMAAANSSRVEGFKLIDDATAVIRRKMTEKYQVEF</sequence>
<dbReference type="RefSeq" id="WP_148073513.1">
    <property type="nucleotide sequence ID" value="NZ_CP042913.1"/>
</dbReference>
<protein>
    <submittedName>
        <fullName evidence="1">Uncharacterized protein</fullName>
    </submittedName>
</protein>
<dbReference type="KEGG" id="bgok:Pr1d_22290"/>
<dbReference type="EMBL" id="CP042913">
    <property type="protein sequence ID" value="QEG34940.1"/>
    <property type="molecule type" value="Genomic_DNA"/>
</dbReference>